<keyword evidence="1" id="KW-0472">Membrane</keyword>
<gene>
    <name evidence="3" type="ordered locus">Hbut_0740</name>
</gene>
<evidence type="ECO:0000313" key="4">
    <source>
        <dbReference type="Proteomes" id="UP000002593"/>
    </source>
</evidence>
<organism evidence="3 4">
    <name type="scientific">Hyperthermus butylicus (strain DSM 5456 / JCM 9403 / PLM1-5)</name>
    <dbReference type="NCBI Taxonomy" id="415426"/>
    <lineage>
        <taxon>Archaea</taxon>
        <taxon>Thermoproteota</taxon>
        <taxon>Thermoprotei</taxon>
        <taxon>Desulfurococcales</taxon>
        <taxon>Pyrodictiaceae</taxon>
        <taxon>Hyperthermus</taxon>
    </lineage>
</organism>
<dbReference type="InterPro" id="IPR025328">
    <property type="entry name" value="DUF4234"/>
</dbReference>
<evidence type="ECO:0000259" key="2">
    <source>
        <dbReference type="Pfam" id="PF14018"/>
    </source>
</evidence>
<dbReference type="HOGENOM" id="CLU_085612_0_0_2"/>
<feature type="domain" description="DUF4234" evidence="2">
    <location>
        <begin position="233"/>
        <end position="267"/>
    </location>
</feature>
<keyword evidence="4" id="KW-1185">Reference proteome</keyword>
<proteinExistence type="predicted"/>
<dbReference type="Proteomes" id="UP000002593">
    <property type="component" value="Chromosome"/>
</dbReference>
<dbReference type="Pfam" id="PF14018">
    <property type="entry name" value="DUF4234"/>
    <property type="match status" value="1"/>
</dbReference>
<keyword evidence="1" id="KW-0812">Transmembrane</keyword>
<feature type="transmembrane region" description="Helical" evidence="1">
    <location>
        <begin position="93"/>
        <end position="115"/>
    </location>
</feature>
<feature type="transmembrane region" description="Helical" evidence="1">
    <location>
        <begin position="235"/>
        <end position="255"/>
    </location>
</feature>
<dbReference type="KEGG" id="hbu:Hbut_0740"/>
<accession>A2BKT3</accession>
<feature type="transmembrane region" description="Helical" evidence="1">
    <location>
        <begin position="169"/>
        <end position="190"/>
    </location>
</feature>
<reference evidence="3 4" key="1">
    <citation type="journal article" date="2007" name="Archaea">
        <title>The genome of Hyperthermus butylicus: a sulfur-reducing, peptide fermenting, neutrophilic Crenarchaeote growing up to 108 degrees C.</title>
        <authorList>
            <person name="Brugger K."/>
            <person name="Chen L."/>
            <person name="Stark M."/>
            <person name="Zibat A."/>
            <person name="Redder P."/>
            <person name="Ruepp A."/>
            <person name="Awayez M."/>
            <person name="She Q."/>
            <person name="Garrett R.A."/>
            <person name="Klenk H.P."/>
        </authorList>
    </citation>
    <scope>NUCLEOTIDE SEQUENCE [LARGE SCALE GENOMIC DNA]</scope>
    <source>
        <strain evidence="4">DSM 5456 / JCM 9403 / PLM1-5</strain>
    </source>
</reference>
<sequence>MGHGEPLVLASSGIAQGYLANIRSLVERARETDYVMPIWLPYLPLLIVLASMFGIFIVLAASEAKPVWEIRHGEPGFAVGEYSRDNVEFALDIGAIFLFLAMLIAGLIVQAYVVYKWIDRRNKHFARTHALYENIVEYLEALGIQEPEIAQMRSIVQEMRYREPHRSPVLWLILIIIPVTIVSLIAQLYVYHFLTRDYYEHEVREQMFYRQLSELLKRHGVYLEPPEQTVPDRNTVLYIILSIVTLGLFFLYWVYVMTEDPNRHFTAHSGVEQNLIRALESLAAPTA</sequence>
<keyword evidence="1" id="KW-1133">Transmembrane helix</keyword>
<name>A2BKT3_HYPBU</name>
<protein>
    <submittedName>
        <fullName evidence="3">Conserved archaeal protein</fullName>
    </submittedName>
</protein>
<dbReference type="EMBL" id="CP000493">
    <property type="protein sequence ID" value="ABM80594.1"/>
    <property type="molecule type" value="Genomic_DNA"/>
</dbReference>
<evidence type="ECO:0000313" key="3">
    <source>
        <dbReference type="EMBL" id="ABM80594.1"/>
    </source>
</evidence>
<dbReference type="AlphaFoldDB" id="A2BKT3"/>
<dbReference type="EnsemblBacteria" id="ABM80594">
    <property type="protein sequence ID" value="ABM80594"/>
    <property type="gene ID" value="Hbut_0740"/>
</dbReference>
<evidence type="ECO:0000256" key="1">
    <source>
        <dbReference type="SAM" id="Phobius"/>
    </source>
</evidence>
<dbReference type="eggNOG" id="arCOG06689">
    <property type="taxonomic scope" value="Archaea"/>
</dbReference>
<feature type="transmembrane region" description="Helical" evidence="1">
    <location>
        <begin position="38"/>
        <end position="61"/>
    </location>
</feature>